<dbReference type="Proteomes" id="UP001161017">
    <property type="component" value="Unassembled WGS sequence"/>
</dbReference>
<organism evidence="1 2">
    <name type="scientific">Ramalina farinacea</name>
    <dbReference type="NCBI Taxonomy" id="258253"/>
    <lineage>
        <taxon>Eukaryota</taxon>
        <taxon>Fungi</taxon>
        <taxon>Dikarya</taxon>
        <taxon>Ascomycota</taxon>
        <taxon>Pezizomycotina</taxon>
        <taxon>Lecanoromycetes</taxon>
        <taxon>OSLEUM clade</taxon>
        <taxon>Lecanoromycetidae</taxon>
        <taxon>Lecanorales</taxon>
        <taxon>Lecanorineae</taxon>
        <taxon>Ramalinaceae</taxon>
        <taxon>Ramalina</taxon>
    </lineage>
</organism>
<name>A0AA43QQJ0_9LECA</name>
<evidence type="ECO:0000313" key="1">
    <source>
        <dbReference type="EMBL" id="MDI1490282.1"/>
    </source>
</evidence>
<sequence length="123" mass="13549">MLVLNRRLERLKWQLPDEADEKSPSAETEGVFVASLRDPARSESLEASTLLVRSSTGCGTRLRSADKGWQRNEILAGEEVLPEDLAGSDCPLATEKVGKVVQSELEHDGKASDVRWQMRDGKG</sequence>
<evidence type="ECO:0000313" key="2">
    <source>
        <dbReference type="Proteomes" id="UP001161017"/>
    </source>
</evidence>
<dbReference type="AlphaFoldDB" id="A0AA43QQJ0"/>
<proteinExistence type="predicted"/>
<accession>A0AA43QQJ0</accession>
<reference evidence="1" key="1">
    <citation type="journal article" date="2023" name="Genome Biol. Evol.">
        <title>First Whole Genome Sequence and Flow Cytometry Genome Size Data for the Lichen-Forming Fungus Ramalina farinacea (Ascomycota).</title>
        <authorList>
            <person name="Llewellyn T."/>
            <person name="Mian S."/>
            <person name="Hill R."/>
            <person name="Leitch I.J."/>
            <person name="Gaya E."/>
        </authorList>
    </citation>
    <scope>NUCLEOTIDE SEQUENCE</scope>
    <source>
        <strain evidence="1">LIQ254RAFAR</strain>
    </source>
</reference>
<dbReference type="EMBL" id="JAPUFD010000011">
    <property type="protein sequence ID" value="MDI1490282.1"/>
    <property type="molecule type" value="Genomic_DNA"/>
</dbReference>
<gene>
    <name evidence="1" type="ORF">OHK93_001482</name>
</gene>
<protein>
    <submittedName>
        <fullName evidence="1">Uncharacterized protein</fullName>
    </submittedName>
</protein>
<keyword evidence="2" id="KW-1185">Reference proteome</keyword>
<comment type="caution">
    <text evidence="1">The sequence shown here is derived from an EMBL/GenBank/DDBJ whole genome shotgun (WGS) entry which is preliminary data.</text>
</comment>